<evidence type="ECO:0000313" key="1">
    <source>
        <dbReference type="EMBL" id="TYS19901.1"/>
    </source>
</evidence>
<accession>A0A5D4P1Q8</accession>
<dbReference type="AlphaFoldDB" id="A0A5D4P1Q8"/>
<name>A0A5D4P1Q8_9BACI</name>
<protein>
    <submittedName>
        <fullName evidence="1">Uncharacterized protein</fullName>
    </submittedName>
</protein>
<sequence length="64" mass="6915">MMNLSAMMSRQTAELQHTLNLSLLQSQMASQMAGAAAMMENMTETAQMKEAPHPFKGGSVDLKG</sequence>
<organism evidence="1 2">
    <name type="scientific">Rossellomorea vietnamensis</name>
    <dbReference type="NCBI Taxonomy" id="218284"/>
    <lineage>
        <taxon>Bacteria</taxon>
        <taxon>Bacillati</taxon>
        <taxon>Bacillota</taxon>
        <taxon>Bacilli</taxon>
        <taxon>Bacillales</taxon>
        <taxon>Bacillaceae</taxon>
        <taxon>Rossellomorea</taxon>
    </lineage>
</organism>
<proteinExistence type="predicted"/>
<dbReference type="EMBL" id="VTEI01000001">
    <property type="protein sequence ID" value="TYS19901.1"/>
    <property type="molecule type" value="Genomic_DNA"/>
</dbReference>
<comment type="caution">
    <text evidence="1">The sequence shown here is derived from an EMBL/GenBank/DDBJ whole genome shotgun (WGS) entry which is preliminary data.</text>
</comment>
<evidence type="ECO:0000313" key="2">
    <source>
        <dbReference type="Proteomes" id="UP000322267"/>
    </source>
</evidence>
<dbReference type="Proteomes" id="UP000322267">
    <property type="component" value="Unassembled WGS sequence"/>
</dbReference>
<gene>
    <name evidence="1" type="ORF">FZC78_02435</name>
</gene>
<dbReference type="RefSeq" id="WP_148938091.1">
    <property type="nucleotide sequence ID" value="NZ_JBNILU010000015.1"/>
</dbReference>
<reference evidence="1 2" key="1">
    <citation type="submission" date="2019-08" db="EMBL/GenBank/DDBJ databases">
        <title>Bacillus genomes from the desert of Cuatro Cienegas, Coahuila.</title>
        <authorList>
            <person name="Olmedo-Alvarez G."/>
        </authorList>
    </citation>
    <scope>NUCLEOTIDE SEQUENCE [LARGE SCALE GENOMIC DNA]</scope>
    <source>
        <strain evidence="1 2">CH34_1T</strain>
    </source>
</reference>